<dbReference type="Pfam" id="PF07331">
    <property type="entry name" value="TctB"/>
    <property type="match status" value="1"/>
</dbReference>
<evidence type="ECO:0000259" key="2">
    <source>
        <dbReference type="Pfam" id="PF07331"/>
    </source>
</evidence>
<dbReference type="EMBL" id="BMIF01000013">
    <property type="protein sequence ID" value="GGA78085.1"/>
    <property type="molecule type" value="Genomic_DNA"/>
</dbReference>
<keyword evidence="1" id="KW-0472">Membrane</keyword>
<protein>
    <recommendedName>
        <fullName evidence="2">DUF1468 domain-containing protein</fullName>
    </recommendedName>
</protein>
<dbReference type="RefSeq" id="WP_188722415.1">
    <property type="nucleotide sequence ID" value="NZ_BMIF01000013.1"/>
</dbReference>
<dbReference type="AlphaFoldDB" id="A0A916RZJ4"/>
<gene>
    <name evidence="3" type="ORF">GCM10011385_35270</name>
</gene>
<reference evidence="3" key="1">
    <citation type="journal article" date="2014" name="Int. J. Syst. Evol. Microbiol.">
        <title>Complete genome sequence of Corynebacterium casei LMG S-19264T (=DSM 44701T), isolated from a smear-ripened cheese.</title>
        <authorList>
            <consortium name="US DOE Joint Genome Institute (JGI-PGF)"/>
            <person name="Walter F."/>
            <person name="Albersmeier A."/>
            <person name="Kalinowski J."/>
            <person name="Ruckert C."/>
        </authorList>
    </citation>
    <scope>NUCLEOTIDE SEQUENCE</scope>
    <source>
        <strain evidence="3">CGMCC 1.15320</strain>
    </source>
</reference>
<keyword evidence="1" id="KW-1133">Transmembrane helix</keyword>
<evidence type="ECO:0000313" key="4">
    <source>
        <dbReference type="Proteomes" id="UP000636264"/>
    </source>
</evidence>
<evidence type="ECO:0000313" key="3">
    <source>
        <dbReference type="EMBL" id="GGA78085.1"/>
    </source>
</evidence>
<keyword evidence="4" id="KW-1185">Reference proteome</keyword>
<keyword evidence="1" id="KW-0812">Transmembrane</keyword>
<feature type="transmembrane region" description="Helical" evidence="1">
    <location>
        <begin position="39"/>
        <end position="57"/>
    </location>
</feature>
<feature type="domain" description="DUF1468" evidence="2">
    <location>
        <begin position="8"/>
        <end position="142"/>
    </location>
</feature>
<dbReference type="Proteomes" id="UP000636264">
    <property type="component" value="Unassembled WGS sequence"/>
</dbReference>
<feature type="transmembrane region" description="Helical" evidence="1">
    <location>
        <begin position="7"/>
        <end position="27"/>
    </location>
</feature>
<accession>A0A916RZJ4</accession>
<dbReference type="InterPro" id="IPR009936">
    <property type="entry name" value="DUF1468"/>
</dbReference>
<evidence type="ECO:0000256" key="1">
    <source>
        <dbReference type="SAM" id="Phobius"/>
    </source>
</evidence>
<feature type="transmembrane region" description="Helical" evidence="1">
    <location>
        <begin position="77"/>
        <end position="107"/>
    </location>
</feature>
<organism evidence="3 4">
    <name type="scientific">Nitratireductor aestuarii</name>
    <dbReference type="NCBI Taxonomy" id="1735103"/>
    <lineage>
        <taxon>Bacteria</taxon>
        <taxon>Pseudomonadati</taxon>
        <taxon>Pseudomonadota</taxon>
        <taxon>Alphaproteobacteria</taxon>
        <taxon>Hyphomicrobiales</taxon>
        <taxon>Phyllobacteriaceae</taxon>
        <taxon>Nitratireductor</taxon>
    </lineage>
</organism>
<reference evidence="3" key="2">
    <citation type="submission" date="2020-09" db="EMBL/GenBank/DDBJ databases">
        <authorList>
            <person name="Sun Q."/>
            <person name="Zhou Y."/>
        </authorList>
    </citation>
    <scope>NUCLEOTIDE SEQUENCE</scope>
    <source>
        <strain evidence="3">CGMCC 1.15320</strain>
    </source>
</reference>
<name>A0A916RZJ4_9HYPH</name>
<feature type="transmembrane region" description="Helical" evidence="1">
    <location>
        <begin position="119"/>
        <end position="138"/>
    </location>
</feature>
<comment type="caution">
    <text evidence="3">The sequence shown here is derived from an EMBL/GenBank/DDBJ whole genome shotgun (WGS) entry which is preliminary data.</text>
</comment>
<proteinExistence type="predicted"/>
<sequence>MNIRQDTILGTFFVVIGVTAFLMARQYSFGTTARMGPGYFPVIISALLALTGAAILLRGRIGQTAIVERGRLKPLAIVLASIVIFGLLVEGLGLPVSVFVLIVIAAMGSVKFSWNWRTAAAAAVFSAICGLLFVRLLGIPIPMFGTWLQAVGL</sequence>